<gene>
    <name evidence="6" type="ORF">TrRE_jg3807</name>
</gene>
<dbReference type="SUPFAM" id="SSF54001">
    <property type="entry name" value="Cysteine proteinases"/>
    <property type="match status" value="1"/>
</dbReference>
<sequence length="395" mass="42805">MSANPPPPPVLHSFHRRELPCPPAISFGSPEGRSIFLNALSTGGGESYFDLISHFVTQGKPAFCGLSTLVVVLNALNIDPRRSWRGSPWRYFDEEHLNCCSALDIVEEQGITFSTFICLCKCQGLTTDYTFHDAVPAPDFLSLFRSAIKECCSTACCSSPTPHCSKTRPYLVVSYSRKELLQTGDGHFSPIGAYDAASDMVLVLDTARFKYPPHWIHVEKLCAAMGRKDKSTDRSRGFAVLSYTEGGATAISTLVSIDVSSPTWRSLVSNLPSPPASLWDLMEHVWENGGIGSYLTPCLNPVLTSGVEACLELTSLVSGTPEFAAVEGWPPQARSQLASKAQDGRCCGTTQTLLNVAPTVLFTLLFLALQPPPDEPLPQKLGEEVAAIKSILASF</sequence>
<evidence type="ECO:0000259" key="5">
    <source>
        <dbReference type="PROSITE" id="PS51443"/>
    </source>
</evidence>
<organism evidence="6 7">
    <name type="scientific">Triparma retinervis</name>
    <dbReference type="NCBI Taxonomy" id="2557542"/>
    <lineage>
        <taxon>Eukaryota</taxon>
        <taxon>Sar</taxon>
        <taxon>Stramenopiles</taxon>
        <taxon>Ochrophyta</taxon>
        <taxon>Bolidophyceae</taxon>
        <taxon>Parmales</taxon>
        <taxon>Triparmaceae</taxon>
        <taxon>Triparma</taxon>
    </lineage>
</organism>
<proteinExistence type="predicted"/>
<accession>A0A9W6Z5T6</accession>
<evidence type="ECO:0000256" key="1">
    <source>
        <dbReference type="ARBA" id="ARBA00012468"/>
    </source>
</evidence>
<evidence type="ECO:0000256" key="4">
    <source>
        <dbReference type="ARBA" id="ARBA00022723"/>
    </source>
</evidence>
<dbReference type="Pfam" id="PF05023">
    <property type="entry name" value="Phytochelatin"/>
    <property type="match status" value="1"/>
</dbReference>
<dbReference type="InterPro" id="IPR007719">
    <property type="entry name" value="PCS_N"/>
</dbReference>
<dbReference type="InterPro" id="IPR038765">
    <property type="entry name" value="Papain-like_cys_pep_sf"/>
</dbReference>
<dbReference type="PROSITE" id="PS51443">
    <property type="entry name" value="PCS"/>
    <property type="match status" value="1"/>
</dbReference>
<dbReference type="InterPro" id="IPR038156">
    <property type="entry name" value="PCS_N_sf"/>
</dbReference>
<evidence type="ECO:0000313" key="6">
    <source>
        <dbReference type="EMBL" id="GMH46291.1"/>
    </source>
</evidence>
<comment type="caution">
    <text evidence="6">The sequence shown here is derived from an EMBL/GenBank/DDBJ whole genome shotgun (WGS) entry which is preliminary data.</text>
</comment>
<dbReference type="GO" id="GO:0010038">
    <property type="term" value="P:response to metal ion"/>
    <property type="evidence" value="ECO:0007669"/>
    <property type="project" value="InterPro"/>
</dbReference>
<feature type="domain" description="Peptidase C83" evidence="5">
    <location>
        <begin position="9"/>
        <end position="246"/>
    </location>
</feature>
<keyword evidence="3" id="KW-0808">Transferase</keyword>
<dbReference type="EC" id="2.3.2.15" evidence="1"/>
<dbReference type="GO" id="GO:0046872">
    <property type="term" value="F:metal ion binding"/>
    <property type="evidence" value="ECO:0007669"/>
    <property type="project" value="UniProtKB-KW"/>
</dbReference>
<evidence type="ECO:0000313" key="7">
    <source>
        <dbReference type="Proteomes" id="UP001165082"/>
    </source>
</evidence>
<dbReference type="OrthoDB" id="448954at2759"/>
<keyword evidence="7" id="KW-1185">Reference proteome</keyword>
<dbReference type="Gene3D" id="3.90.70.30">
    <property type="entry name" value="Phytochelatin synthase, N-terminal domain"/>
    <property type="match status" value="1"/>
</dbReference>
<protein>
    <recommendedName>
        <fullName evidence="1">glutathione gamma-glutamylcysteinyltransferase</fullName>
        <ecNumber evidence="1">2.3.2.15</ecNumber>
    </recommendedName>
</protein>
<dbReference type="EMBL" id="BRXZ01003015">
    <property type="protein sequence ID" value="GMH46291.1"/>
    <property type="molecule type" value="Genomic_DNA"/>
</dbReference>
<evidence type="ECO:0000256" key="2">
    <source>
        <dbReference type="ARBA" id="ARBA00022539"/>
    </source>
</evidence>
<dbReference type="GO" id="GO:0046938">
    <property type="term" value="P:phytochelatin biosynthetic process"/>
    <property type="evidence" value="ECO:0007669"/>
    <property type="project" value="InterPro"/>
</dbReference>
<reference evidence="6" key="1">
    <citation type="submission" date="2022-07" db="EMBL/GenBank/DDBJ databases">
        <title>Genome analysis of Parmales, a sister group of diatoms, reveals the evolutionary specialization of diatoms from phago-mixotrophs to photoautotrophs.</title>
        <authorList>
            <person name="Ban H."/>
            <person name="Sato S."/>
            <person name="Yoshikawa S."/>
            <person name="Kazumasa Y."/>
            <person name="Nakamura Y."/>
            <person name="Ichinomiya M."/>
            <person name="Saitoh K."/>
            <person name="Sato N."/>
            <person name="Blanc-Mathieu R."/>
            <person name="Endo H."/>
            <person name="Kuwata A."/>
            <person name="Ogata H."/>
        </authorList>
    </citation>
    <scope>NUCLEOTIDE SEQUENCE</scope>
</reference>
<evidence type="ECO:0000256" key="3">
    <source>
        <dbReference type="ARBA" id="ARBA00022679"/>
    </source>
</evidence>
<name>A0A9W6Z5T6_9STRA</name>
<dbReference type="AlphaFoldDB" id="A0A9W6Z5T6"/>
<dbReference type="PANTHER" id="PTHR33447">
    <property type="entry name" value="GLUTATHIONE GAMMA-GLUTAMYLCYSTEINYLTRANSFERASE"/>
    <property type="match status" value="1"/>
</dbReference>
<dbReference type="GO" id="GO:0016756">
    <property type="term" value="F:glutathione gamma-glutamylcysteinyltransferase activity"/>
    <property type="evidence" value="ECO:0007669"/>
    <property type="project" value="UniProtKB-EC"/>
</dbReference>
<dbReference type="InterPro" id="IPR040409">
    <property type="entry name" value="PCS-like"/>
</dbReference>
<keyword evidence="4" id="KW-0479">Metal-binding</keyword>
<dbReference type="FunFam" id="3.90.70.30:FF:000001">
    <property type="entry name" value="Glutathione gamma-glutamylcysteinyltransferase 1"/>
    <property type="match status" value="1"/>
</dbReference>
<keyword evidence="2" id="KW-0104">Cadmium</keyword>
<dbReference type="Proteomes" id="UP001165082">
    <property type="component" value="Unassembled WGS sequence"/>
</dbReference>